<accession>A0ABR0WLL9</accession>
<name>A0ABR0WLL9_REHGL</name>
<comment type="caution">
    <text evidence="1">The sequence shown here is derived from an EMBL/GenBank/DDBJ whole genome shotgun (WGS) entry which is preliminary data.</text>
</comment>
<protein>
    <submittedName>
        <fullName evidence="1">Uncharacterized protein</fullName>
    </submittedName>
</protein>
<evidence type="ECO:0000313" key="1">
    <source>
        <dbReference type="EMBL" id="KAK6148427.1"/>
    </source>
</evidence>
<evidence type="ECO:0000313" key="2">
    <source>
        <dbReference type="Proteomes" id="UP001318860"/>
    </source>
</evidence>
<organism evidence="1 2">
    <name type="scientific">Rehmannia glutinosa</name>
    <name type="common">Chinese foxglove</name>
    <dbReference type="NCBI Taxonomy" id="99300"/>
    <lineage>
        <taxon>Eukaryota</taxon>
        <taxon>Viridiplantae</taxon>
        <taxon>Streptophyta</taxon>
        <taxon>Embryophyta</taxon>
        <taxon>Tracheophyta</taxon>
        <taxon>Spermatophyta</taxon>
        <taxon>Magnoliopsida</taxon>
        <taxon>eudicotyledons</taxon>
        <taxon>Gunneridae</taxon>
        <taxon>Pentapetalae</taxon>
        <taxon>asterids</taxon>
        <taxon>lamiids</taxon>
        <taxon>Lamiales</taxon>
        <taxon>Orobanchaceae</taxon>
        <taxon>Rehmannieae</taxon>
        <taxon>Rehmannia</taxon>
    </lineage>
</organism>
<sequence>MHCLWSECVTWIHCALSHASSNFSRWLDQKCNHQKQRRHRIGGPIPFRPAASIPTENREPAVENTDLLPALARFWFSSSLRRTVCSLSFQDFQRLRPHLRQPQRGVEHDVRAAAHAIEIAPVDVAVVADPLIVVGPIKRLIFDPKDDVHGIIGEGSRSKFVGGEIHLKDKNRLIPHHSRRRDYHIMREEDMHNCSGVNIRVHPKDIGIALQTDVATPGFNMADAVNFLEENFGKFLKWMEENQKSKSDEKEAVSNHAALITILNHGHADFSEKCHVASHVLTSVLTPIKTDDSSVTASKGNKKSSIDELIDSYSEYSSENDVPGEEEVQVMEQIAEKDKRLEETLAELKDAKASFFI</sequence>
<dbReference type="EMBL" id="JABTTQ020000010">
    <property type="protein sequence ID" value="KAK6148427.1"/>
    <property type="molecule type" value="Genomic_DNA"/>
</dbReference>
<dbReference type="Proteomes" id="UP001318860">
    <property type="component" value="Unassembled WGS sequence"/>
</dbReference>
<reference evidence="1 2" key="1">
    <citation type="journal article" date="2021" name="Comput. Struct. Biotechnol. J.">
        <title>De novo genome assembly of the potent medicinal plant Rehmannia glutinosa using nanopore technology.</title>
        <authorList>
            <person name="Ma L."/>
            <person name="Dong C."/>
            <person name="Song C."/>
            <person name="Wang X."/>
            <person name="Zheng X."/>
            <person name="Niu Y."/>
            <person name="Chen S."/>
            <person name="Feng W."/>
        </authorList>
    </citation>
    <scope>NUCLEOTIDE SEQUENCE [LARGE SCALE GENOMIC DNA]</scope>
    <source>
        <strain evidence="1">DH-2019</strain>
    </source>
</reference>
<gene>
    <name evidence="1" type="ORF">DH2020_019339</name>
</gene>
<keyword evidence="2" id="KW-1185">Reference proteome</keyword>
<proteinExistence type="predicted"/>